<name>A0AAD9NPG5_RIDPI</name>
<evidence type="ECO:0000256" key="4">
    <source>
        <dbReference type="PROSITE-ProRule" id="PRU00108"/>
    </source>
</evidence>
<dbReference type="GO" id="GO:0000981">
    <property type="term" value="F:DNA-binding transcription factor activity, RNA polymerase II-specific"/>
    <property type="evidence" value="ECO:0007669"/>
    <property type="project" value="TreeGrafter"/>
</dbReference>
<feature type="compositionally biased region" description="Low complexity" evidence="6">
    <location>
        <begin position="396"/>
        <end position="408"/>
    </location>
</feature>
<dbReference type="PANTHER" id="PTHR24327:SF41">
    <property type="entry name" value="BRAIN-SPECIFIC HOMEOBOX PROTEIN"/>
    <property type="match status" value="1"/>
</dbReference>
<evidence type="ECO:0000313" key="8">
    <source>
        <dbReference type="EMBL" id="KAK2174579.1"/>
    </source>
</evidence>
<dbReference type="PANTHER" id="PTHR24327">
    <property type="entry name" value="HOMEOBOX PROTEIN"/>
    <property type="match status" value="1"/>
</dbReference>
<evidence type="ECO:0000256" key="5">
    <source>
        <dbReference type="RuleBase" id="RU000682"/>
    </source>
</evidence>
<feature type="region of interest" description="Disordered" evidence="6">
    <location>
        <begin position="199"/>
        <end position="220"/>
    </location>
</feature>
<feature type="compositionally biased region" description="Polar residues" evidence="6">
    <location>
        <begin position="207"/>
        <end position="218"/>
    </location>
</feature>
<dbReference type="InterPro" id="IPR050460">
    <property type="entry name" value="Distal-less_Homeobox_TF"/>
</dbReference>
<accession>A0AAD9NPG5</accession>
<evidence type="ECO:0000256" key="3">
    <source>
        <dbReference type="ARBA" id="ARBA00023242"/>
    </source>
</evidence>
<dbReference type="AlphaFoldDB" id="A0AAD9NPG5"/>
<sequence length="556" mass="61184">MANPTLHTLQPWSGVSVVPSGPVGMTTRPEYSYQQGWVPTMGFGYFSGNGMPEFRRASLETRPYEPASSTTASEDGMGCRGVSPDDDGTNTDMYNPPPVTPPPQRERFSYTRYQLEMLNGIFQRIRYPNSMQKQLVAKRVGITRDQVKIWFQNRRRKDIVGKKGKEPPQPEEEITPTSLMVPDTIMKGVISELLKYEKDPSGRLQKPSANATSDTGTTLMIADTRDRTSRSPQSEADSTTMTTALMVAPNAEPYFLTPDAGLDVVSGSSRIGFDTQAVFPPRSPSVVSVASTDDSRRLPIEVPTAAQLDMVAPPNVTAPPSKPRSFMTTHGASRSNAKRTSKRTIDETLDTTTRNCIPITPPDFYPPNKVATSRQPIRFNGVSPVLPLTINIPGLSSTSPSATSSCTSGENDSQTMPPSQTGFAHHQMEGFSHQYSEGDTYAQCSLPKQPSVQDVLLCRNNELAGYTAAPMQFHAAPNQFKQYPTDRGYPFQALVPDQTVMFHSMYQDPHAAKFGPPGVYRDAYQPFTISSFCGPYYGYDPAMLAAQLNDKTYMQL</sequence>
<proteinExistence type="predicted"/>
<dbReference type="GO" id="GO:0005634">
    <property type="term" value="C:nucleus"/>
    <property type="evidence" value="ECO:0007669"/>
    <property type="project" value="UniProtKB-SubCell"/>
</dbReference>
<keyword evidence="2 4" id="KW-0371">Homeobox</keyword>
<evidence type="ECO:0000256" key="2">
    <source>
        <dbReference type="ARBA" id="ARBA00023155"/>
    </source>
</evidence>
<dbReference type="CDD" id="cd00086">
    <property type="entry name" value="homeodomain"/>
    <property type="match status" value="1"/>
</dbReference>
<dbReference type="SUPFAM" id="SSF46689">
    <property type="entry name" value="Homeodomain-like"/>
    <property type="match status" value="1"/>
</dbReference>
<dbReference type="Proteomes" id="UP001209878">
    <property type="component" value="Unassembled WGS sequence"/>
</dbReference>
<evidence type="ECO:0000259" key="7">
    <source>
        <dbReference type="PROSITE" id="PS50071"/>
    </source>
</evidence>
<feature type="DNA-binding region" description="Homeobox" evidence="4">
    <location>
        <begin position="103"/>
        <end position="158"/>
    </location>
</feature>
<reference evidence="8" key="1">
    <citation type="journal article" date="2023" name="Mol. Biol. Evol.">
        <title>Third-Generation Sequencing Reveals the Adaptive Role of the Epigenome in Three Deep-Sea Polychaetes.</title>
        <authorList>
            <person name="Perez M."/>
            <person name="Aroh O."/>
            <person name="Sun Y."/>
            <person name="Lan Y."/>
            <person name="Juniper S.K."/>
            <person name="Young C.R."/>
            <person name="Angers B."/>
            <person name="Qian P.Y."/>
        </authorList>
    </citation>
    <scope>NUCLEOTIDE SEQUENCE</scope>
    <source>
        <strain evidence="8">R07B-5</strain>
    </source>
</reference>
<keyword evidence="9" id="KW-1185">Reference proteome</keyword>
<dbReference type="GO" id="GO:0000978">
    <property type="term" value="F:RNA polymerase II cis-regulatory region sequence-specific DNA binding"/>
    <property type="evidence" value="ECO:0007669"/>
    <property type="project" value="TreeGrafter"/>
</dbReference>
<comment type="subcellular location">
    <subcellularLocation>
        <location evidence="4 5">Nucleus</location>
    </subcellularLocation>
</comment>
<dbReference type="Pfam" id="PF00046">
    <property type="entry name" value="Homeodomain"/>
    <property type="match status" value="1"/>
</dbReference>
<gene>
    <name evidence="8" type="ORF">NP493_792g01011</name>
</gene>
<keyword evidence="3 4" id="KW-0539">Nucleus</keyword>
<dbReference type="InterPro" id="IPR009057">
    <property type="entry name" value="Homeodomain-like_sf"/>
</dbReference>
<dbReference type="SMART" id="SM00389">
    <property type="entry name" value="HOX"/>
    <property type="match status" value="1"/>
</dbReference>
<protein>
    <recommendedName>
        <fullName evidence="7">Homeobox domain-containing protein</fullName>
    </recommendedName>
</protein>
<evidence type="ECO:0000256" key="1">
    <source>
        <dbReference type="ARBA" id="ARBA00023125"/>
    </source>
</evidence>
<feature type="compositionally biased region" description="Polar residues" evidence="6">
    <location>
        <begin position="326"/>
        <end position="335"/>
    </location>
</feature>
<feature type="region of interest" description="Disordered" evidence="6">
    <location>
        <begin position="63"/>
        <end position="105"/>
    </location>
</feature>
<feature type="region of interest" description="Disordered" evidence="6">
    <location>
        <begin position="312"/>
        <end position="342"/>
    </location>
</feature>
<organism evidence="8 9">
    <name type="scientific">Ridgeia piscesae</name>
    <name type="common">Tubeworm</name>
    <dbReference type="NCBI Taxonomy" id="27915"/>
    <lineage>
        <taxon>Eukaryota</taxon>
        <taxon>Metazoa</taxon>
        <taxon>Spiralia</taxon>
        <taxon>Lophotrochozoa</taxon>
        <taxon>Annelida</taxon>
        <taxon>Polychaeta</taxon>
        <taxon>Sedentaria</taxon>
        <taxon>Canalipalpata</taxon>
        <taxon>Sabellida</taxon>
        <taxon>Siboglinidae</taxon>
        <taxon>Ridgeia</taxon>
    </lineage>
</organism>
<feature type="domain" description="Homeobox" evidence="7">
    <location>
        <begin position="101"/>
        <end position="157"/>
    </location>
</feature>
<feature type="compositionally biased region" description="Polar residues" evidence="6">
    <location>
        <begin position="409"/>
        <end position="421"/>
    </location>
</feature>
<evidence type="ECO:0000256" key="6">
    <source>
        <dbReference type="SAM" id="MobiDB-lite"/>
    </source>
</evidence>
<dbReference type="PROSITE" id="PS50071">
    <property type="entry name" value="HOMEOBOX_2"/>
    <property type="match status" value="1"/>
</dbReference>
<feature type="region of interest" description="Disordered" evidence="6">
    <location>
        <begin position="396"/>
        <end position="421"/>
    </location>
</feature>
<comment type="caution">
    <text evidence="8">The sequence shown here is derived from an EMBL/GenBank/DDBJ whole genome shotgun (WGS) entry which is preliminary data.</text>
</comment>
<dbReference type="EMBL" id="JAODUO010000792">
    <property type="protein sequence ID" value="KAK2174579.1"/>
    <property type="molecule type" value="Genomic_DNA"/>
</dbReference>
<evidence type="ECO:0000313" key="9">
    <source>
        <dbReference type="Proteomes" id="UP001209878"/>
    </source>
</evidence>
<dbReference type="InterPro" id="IPR001356">
    <property type="entry name" value="HD"/>
</dbReference>
<dbReference type="Gene3D" id="1.10.10.60">
    <property type="entry name" value="Homeodomain-like"/>
    <property type="match status" value="1"/>
</dbReference>
<keyword evidence="1 4" id="KW-0238">DNA-binding</keyword>